<comment type="caution">
    <text evidence="2">The sequence shown here is derived from an EMBL/GenBank/DDBJ whole genome shotgun (WGS) entry which is preliminary data.</text>
</comment>
<evidence type="ECO:0000259" key="1">
    <source>
        <dbReference type="PROSITE" id="PS51186"/>
    </source>
</evidence>
<evidence type="ECO:0000313" key="2">
    <source>
        <dbReference type="EMBL" id="MBB5888172.1"/>
    </source>
</evidence>
<dbReference type="GO" id="GO:0008999">
    <property type="term" value="F:protein-N-terminal-alanine acetyltransferase activity"/>
    <property type="evidence" value="ECO:0007669"/>
    <property type="project" value="TreeGrafter"/>
</dbReference>
<dbReference type="InterPro" id="IPR051908">
    <property type="entry name" value="Ribosomal_N-acetyltransferase"/>
</dbReference>
<keyword evidence="3" id="KW-1185">Reference proteome</keyword>
<dbReference type="PANTHER" id="PTHR43441:SF12">
    <property type="entry name" value="RIBOSOMAL N-ACETYLTRANSFERASE YDAF-RELATED"/>
    <property type="match status" value="1"/>
</dbReference>
<dbReference type="Gene3D" id="3.40.630.30">
    <property type="match status" value="1"/>
</dbReference>
<dbReference type="Proteomes" id="UP000562464">
    <property type="component" value="Unassembled WGS sequence"/>
</dbReference>
<dbReference type="Pfam" id="PF13302">
    <property type="entry name" value="Acetyltransf_3"/>
    <property type="match status" value="1"/>
</dbReference>
<reference evidence="2 3" key="1">
    <citation type="submission" date="2020-08" db="EMBL/GenBank/DDBJ databases">
        <title>Genomic Encyclopedia of Type Strains, Phase IV (KMG-IV): sequencing the most valuable type-strain genomes for metagenomic binning, comparative biology and taxonomic classification.</title>
        <authorList>
            <person name="Goeker M."/>
        </authorList>
    </citation>
    <scope>NUCLEOTIDE SEQUENCE [LARGE SCALE GENOMIC DNA]</scope>
    <source>
        <strain evidence="2 3">DSM 14925</strain>
    </source>
</reference>
<sequence length="181" mass="21188">MSTFTQFKIGNDIVTLDFPEISHVKSLYETINTDYLSLRRWLPWVDEIHSIEDESKFIEMARKDIALNKTIVTTILINGKAVGIIDLHNISRKNMRAEIGYWISKDVQGHGIMTESVKRFIEVVFKELNLHKLTIIAESDNNKSRAVAERLNFEHEATLKEHLIYNDEFKDLIIYSKFFNR</sequence>
<dbReference type="SUPFAM" id="SSF55729">
    <property type="entry name" value="Acyl-CoA N-acyltransferases (Nat)"/>
    <property type="match status" value="1"/>
</dbReference>
<accession>A0A841C9A8</accession>
<dbReference type="PANTHER" id="PTHR43441">
    <property type="entry name" value="RIBOSOMAL-PROTEIN-SERINE ACETYLTRANSFERASE"/>
    <property type="match status" value="1"/>
</dbReference>
<organism evidence="2 3">
    <name type="scientific">Lactovum miscens</name>
    <dbReference type="NCBI Taxonomy" id="190387"/>
    <lineage>
        <taxon>Bacteria</taxon>
        <taxon>Bacillati</taxon>
        <taxon>Bacillota</taxon>
        <taxon>Bacilli</taxon>
        <taxon>Lactobacillales</taxon>
        <taxon>Streptococcaceae</taxon>
        <taxon>Lactovum</taxon>
    </lineage>
</organism>
<feature type="domain" description="N-acetyltransferase" evidence="1">
    <location>
        <begin position="22"/>
        <end position="180"/>
    </location>
</feature>
<dbReference type="RefSeq" id="WP_183539971.1">
    <property type="nucleotide sequence ID" value="NZ_JACHHV010000016.1"/>
</dbReference>
<dbReference type="InterPro" id="IPR016181">
    <property type="entry name" value="Acyl_CoA_acyltransferase"/>
</dbReference>
<name>A0A841C9A8_9LACT</name>
<proteinExistence type="predicted"/>
<dbReference type="InterPro" id="IPR000182">
    <property type="entry name" value="GNAT_dom"/>
</dbReference>
<keyword evidence="2" id="KW-0012">Acyltransferase</keyword>
<dbReference type="PROSITE" id="PS51186">
    <property type="entry name" value="GNAT"/>
    <property type="match status" value="1"/>
</dbReference>
<dbReference type="EC" id="2.3.1.-" evidence="2"/>
<dbReference type="EMBL" id="JACHHV010000016">
    <property type="protein sequence ID" value="MBB5888172.1"/>
    <property type="molecule type" value="Genomic_DNA"/>
</dbReference>
<dbReference type="AlphaFoldDB" id="A0A841C9A8"/>
<dbReference type="GO" id="GO:0005737">
    <property type="term" value="C:cytoplasm"/>
    <property type="evidence" value="ECO:0007669"/>
    <property type="project" value="TreeGrafter"/>
</dbReference>
<gene>
    <name evidence="2" type="ORF">HNQ37_001064</name>
</gene>
<keyword evidence="2" id="KW-0808">Transferase</keyword>
<protein>
    <submittedName>
        <fullName evidence="2">Ribosomal-protein-serine acetyltransferase</fullName>
        <ecNumber evidence="2">2.3.1.-</ecNumber>
    </submittedName>
</protein>
<evidence type="ECO:0000313" key="3">
    <source>
        <dbReference type="Proteomes" id="UP000562464"/>
    </source>
</evidence>
<dbReference type="GO" id="GO:1990189">
    <property type="term" value="F:protein N-terminal-serine acetyltransferase activity"/>
    <property type="evidence" value="ECO:0007669"/>
    <property type="project" value="TreeGrafter"/>
</dbReference>